<protein>
    <submittedName>
        <fullName evidence="3">Uncharacterized conserved protein, DUF58 family, contains vWF domain</fullName>
    </submittedName>
</protein>
<organism evidence="3 4">
    <name type="scientific">Halobellus clavatus</name>
    <dbReference type="NCBI Taxonomy" id="660517"/>
    <lineage>
        <taxon>Archaea</taxon>
        <taxon>Methanobacteriati</taxon>
        <taxon>Methanobacteriota</taxon>
        <taxon>Stenosarchaea group</taxon>
        <taxon>Halobacteria</taxon>
        <taxon>Halobacteriales</taxon>
        <taxon>Haloferacaceae</taxon>
        <taxon>Halobellus</taxon>
    </lineage>
</organism>
<evidence type="ECO:0000313" key="4">
    <source>
        <dbReference type="Proteomes" id="UP000199170"/>
    </source>
</evidence>
<dbReference type="OrthoDB" id="3263at2157"/>
<dbReference type="InterPro" id="IPR002881">
    <property type="entry name" value="DUF58"/>
</dbReference>
<reference evidence="4" key="1">
    <citation type="submission" date="2016-10" db="EMBL/GenBank/DDBJ databases">
        <authorList>
            <person name="Varghese N."/>
            <person name="Submissions S."/>
        </authorList>
    </citation>
    <scope>NUCLEOTIDE SEQUENCE [LARGE SCALE GENOMIC DNA]</scope>
    <source>
        <strain evidence="4">CGMCC 1.10118</strain>
    </source>
</reference>
<sequence length="484" mass="52577">MRPTPRFWAAIGVAGVLALFGLALATPGLIAAAAILTGALIGCQARFAADLGTLPEALTINQSLSRRRAPTDEPVVLTLSAELAAPTALMVTIDAHVPLAVDETDDSDSSVTPTADGPSHARVRFSVPTAGTTTFDPPLVTVGSAYGLFVETFEHDDSALQLDVEPRAPRRMHIGQGGERISAGFGEHSSDQRGPGLEPAEIRQYQHGDDIGRIDWKATARLNHPYIRDFEVPSARQTTLILDHRTTTAVGAAGETKLDYLKELGLAYVNSADALGDPVGLYTVGDDGATNVFPPKAGESQHQLVRSRIRSLEPTDGSSDETERSVRNPLAGREAPIIADDGTQFTATLRPYYRSPNEYTARFSSRSLFATVRQYVDRLQGSLYAVVFTDDTERAELYETVKALRRREGAVLVFITPTVFFESTLADVEAAYADYEEFESFRKRLNRLTGVSAFEVAPQDRLEGLLRARDTRQRTSTSEGTYNG</sequence>
<keyword evidence="4" id="KW-1185">Reference proteome</keyword>
<accession>A0A1H3FPD1</accession>
<feature type="region of interest" description="Disordered" evidence="1">
    <location>
        <begin position="311"/>
        <end position="333"/>
    </location>
</feature>
<gene>
    <name evidence="3" type="ORF">SAMN04487946_10489</name>
</gene>
<evidence type="ECO:0000259" key="2">
    <source>
        <dbReference type="Pfam" id="PF01882"/>
    </source>
</evidence>
<name>A0A1H3FPD1_9EURY</name>
<dbReference type="STRING" id="660517.SAMN04487946_10489"/>
<proteinExistence type="predicted"/>
<dbReference type="EMBL" id="FNPB01000004">
    <property type="protein sequence ID" value="SDX92735.1"/>
    <property type="molecule type" value="Genomic_DNA"/>
</dbReference>
<evidence type="ECO:0000256" key="1">
    <source>
        <dbReference type="SAM" id="MobiDB-lite"/>
    </source>
</evidence>
<dbReference type="Proteomes" id="UP000199170">
    <property type="component" value="Unassembled WGS sequence"/>
</dbReference>
<dbReference type="PANTHER" id="PTHR33608:SF6">
    <property type="entry name" value="BLL2464 PROTEIN"/>
    <property type="match status" value="1"/>
</dbReference>
<evidence type="ECO:0000313" key="3">
    <source>
        <dbReference type="EMBL" id="SDX92735.1"/>
    </source>
</evidence>
<dbReference type="PANTHER" id="PTHR33608">
    <property type="entry name" value="BLL2464 PROTEIN"/>
    <property type="match status" value="1"/>
</dbReference>
<dbReference type="AlphaFoldDB" id="A0A1H3FPD1"/>
<feature type="domain" description="DUF58" evidence="2">
    <location>
        <begin position="201"/>
        <end position="317"/>
    </location>
</feature>
<dbReference type="RefSeq" id="WP_089766671.1">
    <property type="nucleotide sequence ID" value="NZ_FNPB01000004.1"/>
</dbReference>
<dbReference type="Pfam" id="PF01882">
    <property type="entry name" value="DUF58"/>
    <property type="match status" value="1"/>
</dbReference>